<accession>A0A7C9FT24</accession>
<comment type="caution">
    <text evidence="7">The sequence shown here is derived from an EMBL/GenBank/DDBJ whole genome shotgun (WGS) entry which is preliminary data.</text>
</comment>
<evidence type="ECO:0000259" key="6">
    <source>
        <dbReference type="Pfam" id="PF14509"/>
    </source>
</evidence>
<dbReference type="InterPro" id="IPR029483">
    <property type="entry name" value="GH97_C"/>
</dbReference>
<evidence type="ECO:0000313" key="8">
    <source>
        <dbReference type="Proteomes" id="UP000479293"/>
    </source>
</evidence>
<evidence type="ECO:0000256" key="2">
    <source>
        <dbReference type="ARBA" id="ARBA00011245"/>
    </source>
</evidence>
<dbReference type="Pfam" id="PF10566">
    <property type="entry name" value="Glyco_hydro_97"/>
    <property type="match status" value="1"/>
</dbReference>
<comment type="subunit">
    <text evidence="2">Monomer.</text>
</comment>
<dbReference type="PANTHER" id="PTHR35803">
    <property type="entry name" value="GLUCAN 1,4-ALPHA-GLUCOSIDASE SUSB-RELATED"/>
    <property type="match status" value="1"/>
</dbReference>
<dbReference type="InterPro" id="IPR017853">
    <property type="entry name" value="GH"/>
</dbReference>
<proteinExistence type="predicted"/>
<dbReference type="InterPro" id="IPR019563">
    <property type="entry name" value="GH97_catalytic"/>
</dbReference>
<dbReference type="InterPro" id="IPR013785">
    <property type="entry name" value="Aldolase_TIM"/>
</dbReference>
<organism evidence="7 8">
    <name type="scientific">Salmonirosea aquatica</name>
    <dbReference type="NCBI Taxonomy" id="2654236"/>
    <lineage>
        <taxon>Bacteria</taxon>
        <taxon>Pseudomonadati</taxon>
        <taxon>Bacteroidota</taxon>
        <taxon>Cytophagia</taxon>
        <taxon>Cytophagales</taxon>
        <taxon>Spirosomataceae</taxon>
        <taxon>Salmonirosea</taxon>
    </lineage>
</organism>
<evidence type="ECO:0000259" key="4">
    <source>
        <dbReference type="Pfam" id="PF10566"/>
    </source>
</evidence>
<dbReference type="InterPro" id="IPR029486">
    <property type="entry name" value="GH97_N"/>
</dbReference>
<dbReference type="PANTHER" id="PTHR35803:SF3">
    <property type="entry name" value="ALPHA-GLUCOSIDASE"/>
    <property type="match status" value="1"/>
</dbReference>
<dbReference type="Gene3D" id="2.70.98.10">
    <property type="match status" value="1"/>
</dbReference>
<evidence type="ECO:0000256" key="1">
    <source>
        <dbReference type="ARBA" id="ARBA00001913"/>
    </source>
</evidence>
<dbReference type="SUPFAM" id="SSF51445">
    <property type="entry name" value="(Trans)glycosidases"/>
    <property type="match status" value="1"/>
</dbReference>
<dbReference type="InterPro" id="IPR014718">
    <property type="entry name" value="GH-type_carb-bd"/>
</dbReference>
<evidence type="ECO:0000259" key="5">
    <source>
        <dbReference type="Pfam" id="PF14508"/>
    </source>
</evidence>
<feature type="domain" description="Glycosyl-hydrolase 97 catalytic" evidence="4">
    <location>
        <begin position="289"/>
        <end position="439"/>
    </location>
</feature>
<comment type="cofactor">
    <cofactor evidence="1">
        <name>Ca(2+)</name>
        <dbReference type="ChEBI" id="CHEBI:29108"/>
    </cofactor>
</comment>
<gene>
    <name evidence="7" type="ORF">GBK04_23090</name>
</gene>
<sequence length="613" mass="70205">MFGILLFFLPRYTVAQDSLRVTSPNGHLTFKFSIQPGGVPSYEISYNDQPVIMPSRLGLLNNPNGNPNAPNWNEKFTVVKTSVRRVDTSWKPVYGERDEIPDRYHELTLTLQDTVKVNGREKGEMQLIVRAYDEGIAFRYFFPESTRTQIIEIGQEATHFRLPPDTRFYATDHAQGSYTLTEPEGWKKRAELPLTAQLGNNLWTSILHAGATDFPRMRLEVREGELVSTLFGETLGTSPWGTPWRVVMVAEEPTQLLENNYLILNLNAPNKIKDTSWIRPGRVMREVTLSTAGARKLVDFAVGQNLDFIHFDAGWYGHEYEVASDASRVSVDPKRNPVNDLDLQAIIRYAKEKGKGVILYVNHRALENQLDSIFPLYQRWGVAGVKFGFVHTGSHYWTAWMHEAVKKAARYHLMVDIHDEYMPTGFTRTYPNLMTQEGVRGNEEFPDATHNTVLPFTRFLAGPADYTYCFNEPRLKNTKAHQLALSIINYSPWQYLYWYGKPETYPNRQEIELWKYLPTTWNETQVPTGVPGEYVTVARRNKNEWYVGSVTNNDARKTTVSFAFLPKGKKYTADIYEDDGQGSIRKTTKSVQATDQLDFDLLPRGGVAVRVRE</sequence>
<dbReference type="Gene3D" id="3.20.20.70">
    <property type="entry name" value="Aldolase class I"/>
    <property type="match status" value="1"/>
</dbReference>
<dbReference type="InterPro" id="IPR052720">
    <property type="entry name" value="Glycosyl_hydrolase_97"/>
</dbReference>
<keyword evidence="3" id="KW-0106">Calcium</keyword>
<dbReference type="AlphaFoldDB" id="A0A7C9FT24"/>
<reference evidence="7 8" key="1">
    <citation type="submission" date="2019-10" db="EMBL/GenBank/DDBJ databases">
        <title>Draft Genome Sequence of Cytophagaceae sp. SJW1-29.</title>
        <authorList>
            <person name="Choi A."/>
        </authorList>
    </citation>
    <scope>NUCLEOTIDE SEQUENCE [LARGE SCALE GENOMIC DNA]</scope>
    <source>
        <strain evidence="7 8">SJW1-29</strain>
    </source>
</reference>
<keyword evidence="8" id="KW-1185">Reference proteome</keyword>
<feature type="domain" description="Glycosyl-hydrolase 97 N-terminal" evidence="5">
    <location>
        <begin position="21"/>
        <end position="269"/>
    </location>
</feature>
<evidence type="ECO:0000313" key="7">
    <source>
        <dbReference type="EMBL" id="MPR36152.1"/>
    </source>
</evidence>
<evidence type="ECO:0000256" key="3">
    <source>
        <dbReference type="ARBA" id="ARBA00022837"/>
    </source>
</evidence>
<dbReference type="Pfam" id="PF14509">
    <property type="entry name" value="GH97_C"/>
    <property type="match status" value="1"/>
</dbReference>
<name>A0A7C9FT24_9BACT</name>
<dbReference type="GO" id="GO:0030246">
    <property type="term" value="F:carbohydrate binding"/>
    <property type="evidence" value="ECO:0007669"/>
    <property type="project" value="InterPro"/>
</dbReference>
<dbReference type="EMBL" id="WHLY01000002">
    <property type="protein sequence ID" value="MPR36152.1"/>
    <property type="molecule type" value="Genomic_DNA"/>
</dbReference>
<dbReference type="Pfam" id="PF14508">
    <property type="entry name" value="GH97_N"/>
    <property type="match status" value="1"/>
</dbReference>
<protein>
    <submittedName>
        <fullName evidence="7">Alpha-glucosidase</fullName>
    </submittedName>
</protein>
<dbReference type="Proteomes" id="UP000479293">
    <property type="component" value="Unassembled WGS sequence"/>
</dbReference>
<feature type="domain" description="Glycosyl-hydrolase 97 C-terminal oligomerisation" evidence="6">
    <location>
        <begin position="520"/>
        <end position="611"/>
    </location>
</feature>